<evidence type="ECO:0000256" key="1">
    <source>
        <dbReference type="SAM" id="Phobius"/>
    </source>
</evidence>
<keyword evidence="3" id="KW-1185">Reference proteome</keyword>
<keyword evidence="1" id="KW-0472">Membrane</keyword>
<sequence length="179" mass="19045">MTRMQINGSETGVVRVFHLDLPPEAVERFTTEAGTGEWPLRYALGARHLRPAFVDVVAIRDLGDMPLSAYLAQAHAVKGEEARQMRPRLDALAGHVVILPSQAFDHEAQDLTIAAPLRWIATFAEEAARPRGPALRSASALGSTSGAPGAAAPRSRVLLLVLAGLAALVLAGLYVVLAR</sequence>
<name>A0A1G8I6I1_9RHOB</name>
<evidence type="ECO:0008006" key="4">
    <source>
        <dbReference type="Google" id="ProtNLM"/>
    </source>
</evidence>
<accession>A0A1G8I6I1</accession>
<gene>
    <name evidence="2" type="ORF">SAMN04487993_1001236</name>
</gene>
<dbReference type="EMBL" id="FNEJ01000001">
    <property type="protein sequence ID" value="SDI14200.1"/>
    <property type="molecule type" value="Genomic_DNA"/>
</dbReference>
<protein>
    <recommendedName>
        <fullName evidence="4">Aspartate carbamoyltransferase catalytic subunit</fullName>
    </recommendedName>
</protein>
<evidence type="ECO:0000313" key="2">
    <source>
        <dbReference type="EMBL" id="SDI14200.1"/>
    </source>
</evidence>
<dbReference type="OrthoDB" id="7875742at2"/>
<evidence type="ECO:0000313" key="3">
    <source>
        <dbReference type="Proteomes" id="UP000199093"/>
    </source>
</evidence>
<keyword evidence="1" id="KW-1133">Transmembrane helix</keyword>
<organism evidence="2 3">
    <name type="scientific">Salipiger marinus</name>
    <dbReference type="NCBI Taxonomy" id="555512"/>
    <lineage>
        <taxon>Bacteria</taxon>
        <taxon>Pseudomonadati</taxon>
        <taxon>Pseudomonadota</taxon>
        <taxon>Alphaproteobacteria</taxon>
        <taxon>Rhodobacterales</taxon>
        <taxon>Roseobacteraceae</taxon>
        <taxon>Salipiger</taxon>
    </lineage>
</organism>
<reference evidence="2 3" key="1">
    <citation type="submission" date="2016-10" db="EMBL/GenBank/DDBJ databases">
        <authorList>
            <person name="de Groot N.N."/>
        </authorList>
    </citation>
    <scope>NUCLEOTIDE SEQUENCE [LARGE SCALE GENOMIC DNA]</scope>
    <source>
        <strain evidence="2 3">DSM 26424</strain>
    </source>
</reference>
<keyword evidence="1" id="KW-0812">Transmembrane</keyword>
<proteinExistence type="predicted"/>
<dbReference type="STRING" id="555512.SAMN04487993_1001236"/>
<dbReference type="AlphaFoldDB" id="A0A1G8I6I1"/>
<dbReference type="RefSeq" id="WP_089842469.1">
    <property type="nucleotide sequence ID" value="NZ_FNEJ01000001.1"/>
</dbReference>
<dbReference type="Proteomes" id="UP000199093">
    <property type="component" value="Unassembled WGS sequence"/>
</dbReference>
<feature type="transmembrane region" description="Helical" evidence="1">
    <location>
        <begin position="157"/>
        <end position="177"/>
    </location>
</feature>